<keyword evidence="4" id="KW-1185">Reference proteome</keyword>
<comment type="caution">
    <text evidence="3">The sequence shown here is derived from an EMBL/GenBank/DDBJ whole genome shotgun (WGS) entry which is preliminary data.</text>
</comment>
<feature type="chain" id="PRO_5021196860" description="Tail specific protease domain-containing protein" evidence="1">
    <location>
        <begin position="28"/>
        <end position="498"/>
    </location>
</feature>
<feature type="domain" description="Tail specific protease" evidence="2">
    <location>
        <begin position="282"/>
        <end position="396"/>
    </location>
</feature>
<dbReference type="Pfam" id="PF03572">
    <property type="entry name" value="Peptidase_S41"/>
    <property type="match status" value="1"/>
</dbReference>
<organism evidence="3 4">
    <name type="scientific">Massilia horti</name>
    <dbReference type="NCBI Taxonomy" id="2562153"/>
    <lineage>
        <taxon>Bacteria</taxon>
        <taxon>Pseudomonadati</taxon>
        <taxon>Pseudomonadota</taxon>
        <taxon>Betaproteobacteria</taxon>
        <taxon>Burkholderiales</taxon>
        <taxon>Oxalobacteraceae</taxon>
        <taxon>Telluria group</taxon>
        <taxon>Massilia</taxon>
    </lineage>
</organism>
<dbReference type="Gene3D" id="3.90.226.10">
    <property type="entry name" value="2-enoyl-CoA Hydratase, Chain A, domain 1"/>
    <property type="match status" value="1"/>
</dbReference>
<evidence type="ECO:0000313" key="4">
    <source>
        <dbReference type="Proteomes" id="UP000297258"/>
    </source>
</evidence>
<dbReference type="AlphaFoldDB" id="A0A4Y9SUB7"/>
<dbReference type="GO" id="GO:0008236">
    <property type="term" value="F:serine-type peptidase activity"/>
    <property type="evidence" value="ECO:0007669"/>
    <property type="project" value="InterPro"/>
</dbReference>
<dbReference type="InterPro" id="IPR029045">
    <property type="entry name" value="ClpP/crotonase-like_dom_sf"/>
</dbReference>
<protein>
    <recommendedName>
        <fullName evidence="2">Tail specific protease domain-containing protein</fullName>
    </recommendedName>
</protein>
<reference evidence="3 4" key="1">
    <citation type="submission" date="2019-03" db="EMBL/GenBank/DDBJ databases">
        <title>Draft genome of Massilia hortus sp. nov., a novel bacterial species of the Oxalobacteraceae family.</title>
        <authorList>
            <person name="Peta V."/>
            <person name="Raths R."/>
            <person name="Bucking H."/>
        </authorList>
    </citation>
    <scope>NUCLEOTIDE SEQUENCE [LARGE SCALE GENOMIC DNA]</scope>
    <source>
        <strain evidence="3 4">ONC3</strain>
    </source>
</reference>
<accession>A0A4Y9SUB7</accession>
<evidence type="ECO:0000259" key="2">
    <source>
        <dbReference type="Pfam" id="PF03572"/>
    </source>
</evidence>
<sequence>MPHSTKECSMKSCILGLAMLVPLSGFAAAKSEAVALRTYLRDTYPSLAYVERYRATYPEEVQGTNALWSDARLPPASTAGDLVSALAGLADYHVSLKGRGAGKSETLGVLFRTSSDNQMVVWRVFDTIGTAVKPGDVVLSINDVPTATWLDRVQASTFGGNRRSRVAQGAFNLGMNTRAVHQLQGLGDSVSLMVQTGENAPRKVTLHYQPMSEERAAAVVEAAGQRDLPRIFSAAGTRIGTMRLGVFAPQYDAAFNAANDRAEKVPGTTEDQAMVAGFCAVVRNFIAEFDAVADQADVMVVDLRGNMGGFRREASLLVAAMTSSLPATYDAFSSGKPGVLKLVAQPDDPPCGHVKSHKPIIAMTDAGTRSSGEFTAAWMWAGGAAIVGERTIGAGGGLEAGSKGFALPNSDFNVSASESFAFFDPRGELKAGEASETVLIDKVAADRFAPSRARPFAIQAVGMRPDVECKSTLADLRDGGQAQIVRAISVLRARGMLK</sequence>
<keyword evidence="1" id="KW-0732">Signal</keyword>
<dbReference type="GO" id="GO:0006508">
    <property type="term" value="P:proteolysis"/>
    <property type="evidence" value="ECO:0007669"/>
    <property type="project" value="InterPro"/>
</dbReference>
<evidence type="ECO:0000256" key="1">
    <source>
        <dbReference type="SAM" id="SignalP"/>
    </source>
</evidence>
<dbReference type="Proteomes" id="UP000297258">
    <property type="component" value="Unassembled WGS sequence"/>
</dbReference>
<dbReference type="InterPro" id="IPR005151">
    <property type="entry name" value="Tail-specific_protease"/>
</dbReference>
<dbReference type="EMBL" id="SPUM01000140">
    <property type="protein sequence ID" value="TFW28253.1"/>
    <property type="molecule type" value="Genomic_DNA"/>
</dbReference>
<dbReference type="OrthoDB" id="9758793at2"/>
<feature type="signal peptide" evidence="1">
    <location>
        <begin position="1"/>
        <end position="27"/>
    </location>
</feature>
<evidence type="ECO:0000313" key="3">
    <source>
        <dbReference type="EMBL" id="TFW28253.1"/>
    </source>
</evidence>
<name>A0A4Y9SUB7_9BURK</name>
<dbReference type="SUPFAM" id="SSF52096">
    <property type="entry name" value="ClpP/crotonase"/>
    <property type="match status" value="1"/>
</dbReference>
<proteinExistence type="predicted"/>
<gene>
    <name evidence="3" type="ORF">E4O92_21630</name>
</gene>